<name>A0A239PWT5_9RHOB</name>
<protein>
    <submittedName>
        <fullName evidence="1">HprK-related kinase B</fullName>
    </submittedName>
</protein>
<keyword evidence="1" id="KW-0808">Transferase</keyword>
<evidence type="ECO:0000313" key="1">
    <source>
        <dbReference type="EMBL" id="SNT74392.1"/>
    </source>
</evidence>
<dbReference type="EMBL" id="FZQB01000007">
    <property type="protein sequence ID" value="SNT74392.1"/>
    <property type="molecule type" value="Genomic_DNA"/>
</dbReference>
<dbReference type="AlphaFoldDB" id="A0A239PWT5"/>
<dbReference type="Gene3D" id="3.40.50.300">
    <property type="entry name" value="P-loop containing nucleotide triphosphate hydrolases"/>
    <property type="match status" value="1"/>
</dbReference>
<keyword evidence="1" id="KW-0418">Kinase</keyword>
<dbReference type="OrthoDB" id="5443147at2"/>
<dbReference type="RefSeq" id="WP_089344524.1">
    <property type="nucleotide sequence ID" value="NZ_CP067129.1"/>
</dbReference>
<dbReference type="Proteomes" id="UP000198307">
    <property type="component" value="Unassembled WGS sequence"/>
</dbReference>
<dbReference type="GO" id="GO:0016301">
    <property type="term" value="F:kinase activity"/>
    <property type="evidence" value="ECO:0007669"/>
    <property type="project" value="UniProtKB-KW"/>
</dbReference>
<sequence length="358" mass="39504">MNRVDELLSGLDLSVAAKAEAFYMRVGHVRLTVRCPEPLRARLMDYFVETLSPEPGEITVHLLPGQELAQDIDWTEWQREPGKTGRKDAICDLQDGRLVRKIRSGVTFLQARDIAVALGPLQDNISTVINFVNTQVLSACLRQGWQLCHAAAATREGRTLAISGLSGGGKSTSILKMMDIDGMQFLSNDRILVQAGEPPRVLGIPKHPRINPGTILGNSRLHGLLSSQRRAELQQMPASELWALEEKHDLIVPRIYGPDRMCLSGPLTDFWVLNWSHDSSHPTRVAPISLADRRDLLGAIMKSPGPFHQHPDGHFEPSGATIDPAAYLKALKGARVSEVSGRIDFDLLAQEGRRLFDG</sequence>
<dbReference type="NCBIfam" id="TIGR04355">
    <property type="entry name" value="HprK_rel_B"/>
    <property type="match status" value="1"/>
</dbReference>
<organism evidence="1 2">
    <name type="scientific">Paracoccus seriniphilus</name>
    <dbReference type="NCBI Taxonomy" id="184748"/>
    <lineage>
        <taxon>Bacteria</taxon>
        <taxon>Pseudomonadati</taxon>
        <taxon>Pseudomonadota</taxon>
        <taxon>Alphaproteobacteria</taxon>
        <taxon>Rhodobacterales</taxon>
        <taxon>Paracoccaceae</taxon>
        <taxon>Paracoccus</taxon>
    </lineage>
</organism>
<dbReference type="InterPro" id="IPR027417">
    <property type="entry name" value="P-loop_NTPase"/>
</dbReference>
<reference evidence="1 2" key="1">
    <citation type="submission" date="2017-07" db="EMBL/GenBank/DDBJ databases">
        <authorList>
            <person name="Sun Z.S."/>
            <person name="Albrecht U."/>
            <person name="Echele G."/>
            <person name="Lee C.C."/>
        </authorList>
    </citation>
    <scope>NUCLEOTIDE SEQUENCE [LARGE SCALE GENOMIC DNA]</scope>
    <source>
        <strain evidence="1 2">DSM 14827</strain>
    </source>
</reference>
<accession>A0A239PWT5</accession>
<evidence type="ECO:0000313" key="2">
    <source>
        <dbReference type="Proteomes" id="UP000198307"/>
    </source>
</evidence>
<dbReference type="InterPro" id="IPR027597">
    <property type="entry name" value="HprK-rel_B"/>
</dbReference>
<keyword evidence="2" id="KW-1185">Reference proteome</keyword>
<dbReference type="SUPFAM" id="SSF53795">
    <property type="entry name" value="PEP carboxykinase-like"/>
    <property type="match status" value="1"/>
</dbReference>
<proteinExistence type="predicted"/>
<gene>
    <name evidence="1" type="ORF">SAMN05444959_107108</name>
</gene>